<dbReference type="SUPFAM" id="SSF56801">
    <property type="entry name" value="Acetyl-CoA synthetase-like"/>
    <property type="match status" value="1"/>
</dbReference>
<dbReference type="InterPro" id="IPR020806">
    <property type="entry name" value="PKS_PP-bd"/>
</dbReference>
<dbReference type="GO" id="GO:0017000">
    <property type="term" value="P:antibiotic biosynthetic process"/>
    <property type="evidence" value="ECO:0007669"/>
    <property type="project" value="UniProtKB-ARBA"/>
</dbReference>
<dbReference type="InterPro" id="IPR000873">
    <property type="entry name" value="AMP-dep_synth/lig_dom"/>
</dbReference>
<comment type="cofactor">
    <cofactor evidence="1">
        <name>pantetheine 4'-phosphate</name>
        <dbReference type="ChEBI" id="CHEBI:47942"/>
    </cofactor>
</comment>
<keyword evidence="5" id="KW-0378">Hydrolase</keyword>
<evidence type="ECO:0000256" key="1">
    <source>
        <dbReference type="ARBA" id="ARBA00001957"/>
    </source>
</evidence>
<evidence type="ECO:0000256" key="2">
    <source>
        <dbReference type="ARBA" id="ARBA00022450"/>
    </source>
</evidence>
<dbReference type="Gene3D" id="3.40.50.1820">
    <property type="entry name" value="alpha/beta hydrolase"/>
    <property type="match status" value="1"/>
</dbReference>
<dbReference type="InterPro" id="IPR020845">
    <property type="entry name" value="AMP-binding_CS"/>
</dbReference>
<dbReference type="Gene3D" id="3.40.50.12780">
    <property type="entry name" value="N-terminal domain of ligase-like"/>
    <property type="match status" value="1"/>
</dbReference>
<dbReference type="GO" id="GO:0016878">
    <property type="term" value="F:acid-thiol ligase activity"/>
    <property type="evidence" value="ECO:0007669"/>
    <property type="project" value="UniProtKB-ARBA"/>
</dbReference>
<dbReference type="Gene3D" id="3.30.300.30">
    <property type="match status" value="1"/>
</dbReference>
<dbReference type="SUPFAM" id="SSF53474">
    <property type="entry name" value="alpha/beta-Hydrolases"/>
    <property type="match status" value="1"/>
</dbReference>
<evidence type="ECO:0000256" key="3">
    <source>
        <dbReference type="ARBA" id="ARBA00022553"/>
    </source>
</evidence>
<dbReference type="RefSeq" id="WP_164278341.1">
    <property type="nucleotide sequence ID" value="NZ_JAAGMQ010000881.1"/>
</dbReference>
<accession>A0A6G3TL38</accession>
<dbReference type="GO" id="GO:0016787">
    <property type="term" value="F:hydrolase activity"/>
    <property type="evidence" value="ECO:0007669"/>
    <property type="project" value="UniProtKB-KW"/>
</dbReference>
<gene>
    <name evidence="5" type="ORF">G3I66_29820</name>
</gene>
<dbReference type="InterPro" id="IPR050237">
    <property type="entry name" value="ATP-dep_AMP-bd_enzyme"/>
</dbReference>
<dbReference type="InterPro" id="IPR042099">
    <property type="entry name" value="ANL_N_sf"/>
</dbReference>
<dbReference type="PROSITE" id="PS00455">
    <property type="entry name" value="AMP_BINDING"/>
    <property type="match status" value="1"/>
</dbReference>
<feature type="domain" description="Carrier" evidence="4">
    <location>
        <begin position="567"/>
        <end position="643"/>
    </location>
</feature>
<dbReference type="AlphaFoldDB" id="A0A6G3TL38"/>
<dbReference type="Gene3D" id="1.10.1200.10">
    <property type="entry name" value="ACP-like"/>
    <property type="match status" value="1"/>
</dbReference>
<comment type="caution">
    <text evidence="5">The sequence shown here is derived from an EMBL/GenBank/DDBJ whole genome shotgun (WGS) entry which is preliminary data.</text>
</comment>
<proteinExistence type="predicted"/>
<keyword evidence="2" id="KW-0596">Phosphopantetheine</keyword>
<dbReference type="Pfam" id="PF00550">
    <property type="entry name" value="PP-binding"/>
    <property type="match status" value="1"/>
</dbReference>
<evidence type="ECO:0000259" key="4">
    <source>
        <dbReference type="PROSITE" id="PS50075"/>
    </source>
</evidence>
<dbReference type="InterPro" id="IPR020802">
    <property type="entry name" value="TesA-like"/>
</dbReference>
<name>A0A6G3TL38_9ACTN</name>
<dbReference type="Pfam" id="PF00501">
    <property type="entry name" value="AMP-binding"/>
    <property type="match status" value="1"/>
</dbReference>
<dbReference type="PROSITE" id="PS50075">
    <property type="entry name" value="CARRIER"/>
    <property type="match status" value="1"/>
</dbReference>
<dbReference type="SUPFAM" id="SSF47336">
    <property type="entry name" value="ACP-like"/>
    <property type="match status" value="1"/>
</dbReference>
<dbReference type="Pfam" id="PF00975">
    <property type="entry name" value="Thioesterase"/>
    <property type="match status" value="1"/>
</dbReference>
<dbReference type="InterPro" id="IPR045851">
    <property type="entry name" value="AMP-bd_C_sf"/>
</dbReference>
<dbReference type="PANTHER" id="PTHR43767:SF1">
    <property type="entry name" value="NONRIBOSOMAL PEPTIDE SYNTHASE PES1 (EUROFUNG)-RELATED"/>
    <property type="match status" value="1"/>
</dbReference>
<dbReference type="SMART" id="SM00824">
    <property type="entry name" value="PKS_TE"/>
    <property type="match status" value="1"/>
</dbReference>
<protein>
    <submittedName>
        <fullName evidence="5">Alpha/beta fold hydrolase</fullName>
    </submittedName>
</protein>
<dbReference type="SMART" id="SM00823">
    <property type="entry name" value="PKS_PP"/>
    <property type="match status" value="1"/>
</dbReference>
<dbReference type="InterPro" id="IPR001031">
    <property type="entry name" value="Thioesterase"/>
</dbReference>
<dbReference type="PANTHER" id="PTHR43767">
    <property type="entry name" value="LONG-CHAIN-FATTY-ACID--COA LIGASE"/>
    <property type="match status" value="1"/>
</dbReference>
<dbReference type="InterPro" id="IPR029058">
    <property type="entry name" value="AB_hydrolase_fold"/>
</dbReference>
<sequence length="926" mass="100164">MPGIPTPGTATPDVHPAAATLPDLLDRAALDTSRGVMFVGDTRTFLSYAELRDSAARIAQGLRDHGTAPGDRALVTATEPKRFFPAFWGCVLSGVVPCPVAPAADPARRHDQLKHLRVLLGDPLVIETRAAAHELPDVGLRRMTVEELGRAAGGTQPPYASAPDGLALLMLTSGSTGSSKAVRLTHANLLAAQAGKAGALGLGPDDTSLNWISTDHIAAVEAHLLPMFNGANQVMTDPATVLSDPLEFLRLIDTHRVRVTFTPNFLFGQLNQELAERPPAPDAWDLSQVRHIISGGEATVTATVRGFTQALVPYGLRGDVIVPAFGMTETCAGSVFNAEFADRDLNAEFPPLGRPVRGLEIRVTGGDGTVLSSTRQPGRTEPGEVQLRGPMVTDGYYGDKEATAEAFTGDGWFRTGDLGRLDADGRLTLVGRTKDSVIVNGVNYYSHDLEAALGTLEGVRPGQVAAFPVRPEGADSEQLAVAFVPARDAADATALYRTLVAIRSSTVMHWGFRPHLILPVGESDIPRSNLNKILRTRLRAAVEAGDLDAAARRADEVSTRFLGVHVAPRGDVETGLADLYTRVLNVERVSATSSFFDLGGTSLDVLRLKLRIRTEFGIDDLPMATLLQAPTVRALAHRLTTGREAGGDAAYDPLVPLQATGDGTPLFCVHPGLGEVLVFVNLAQYFTGERPFHALRARGFGSGETPFASFDEMVTTYVAAIRRTQRSGPYAVAGYSYGGAVAFEIAKRLEAEGDEVKFVGVFNLPPSISGRMNEITFTDGALNLALFLELIEPARIPELTAALRPLPEADQLAYLVAHAPERRLTELDLTLERFTAWVHLAQGMVHLGRTYEPSGSVERVDVFYCTPLKGTKQDWLDQQLRHWDRFTRRPNTYTEVDGEHYTLMSPQHVQAFQATLRRELTRALER</sequence>
<dbReference type="InterPro" id="IPR036736">
    <property type="entry name" value="ACP-like_sf"/>
</dbReference>
<evidence type="ECO:0000313" key="6">
    <source>
        <dbReference type="Proteomes" id="UP000475666"/>
    </source>
</evidence>
<dbReference type="Proteomes" id="UP000475666">
    <property type="component" value="Unassembled WGS sequence"/>
</dbReference>
<dbReference type="InterPro" id="IPR009081">
    <property type="entry name" value="PP-bd_ACP"/>
</dbReference>
<keyword evidence="3" id="KW-0597">Phosphoprotein</keyword>
<reference evidence="5 6" key="1">
    <citation type="submission" date="2020-01" db="EMBL/GenBank/DDBJ databases">
        <title>Insect and environment-associated Actinomycetes.</title>
        <authorList>
            <person name="Currrie C."/>
            <person name="Chevrette M."/>
            <person name="Carlson C."/>
            <person name="Stubbendieck R."/>
            <person name="Wendt-Pienkowski E."/>
        </authorList>
    </citation>
    <scope>NUCLEOTIDE SEQUENCE [LARGE SCALE GENOMIC DNA]</scope>
    <source>
        <strain evidence="5 6">SID7739</strain>
    </source>
</reference>
<organism evidence="5 6">
    <name type="scientific">Streptomyces rubrogriseus</name>
    <dbReference type="NCBI Taxonomy" id="194673"/>
    <lineage>
        <taxon>Bacteria</taxon>
        <taxon>Bacillati</taxon>
        <taxon>Actinomycetota</taxon>
        <taxon>Actinomycetes</taxon>
        <taxon>Kitasatosporales</taxon>
        <taxon>Streptomycetaceae</taxon>
        <taxon>Streptomyces</taxon>
        <taxon>Streptomyces violaceoruber group</taxon>
    </lineage>
</organism>
<evidence type="ECO:0000313" key="5">
    <source>
        <dbReference type="EMBL" id="NEC37344.1"/>
    </source>
</evidence>
<dbReference type="EMBL" id="JAAGMQ010000881">
    <property type="protein sequence ID" value="NEC37344.1"/>
    <property type="molecule type" value="Genomic_DNA"/>
</dbReference>
<dbReference type="GO" id="GO:0031177">
    <property type="term" value="F:phosphopantetheine binding"/>
    <property type="evidence" value="ECO:0007669"/>
    <property type="project" value="InterPro"/>
</dbReference>